<feature type="region of interest" description="Disordered" evidence="1">
    <location>
        <begin position="140"/>
        <end position="159"/>
    </location>
</feature>
<sequence>MTIGRNDEAMSEISNSATFFVFIQEGVCLGSSSEYWLEEKEKSAAHLHMLLNCEQVSLTTYRVFMFKCEWFGPRSRQGTQRHKDYNITEVNTSKKYQVDEPIPVRLVPKIEPPTNSLIEPEIIYIRTDSVQREDIDEEVLENELEEDELLDAAESSKDT</sequence>
<dbReference type="EMBL" id="JASCZI010121201">
    <property type="protein sequence ID" value="MED6160491.1"/>
    <property type="molecule type" value="Genomic_DNA"/>
</dbReference>
<dbReference type="Pfam" id="PF13952">
    <property type="entry name" value="DUF4216"/>
    <property type="match status" value="1"/>
</dbReference>
<name>A0ABU6UHH1_9FABA</name>
<proteinExistence type="predicted"/>
<feature type="domain" description="DUF4216" evidence="2">
    <location>
        <begin position="61"/>
        <end position="101"/>
    </location>
</feature>
<keyword evidence="4" id="KW-1185">Reference proteome</keyword>
<gene>
    <name evidence="3" type="ORF">PIB30_051932</name>
</gene>
<dbReference type="Proteomes" id="UP001341840">
    <property type="component" value="Unassembled WGS sequence"/>
</dbReference>
<accession>A0ABU6UHH1</accession>
<evidence type="ECO:0000313" key="4">
    <source>
        <dbReference type="Proteomes" id="UP001341840"/>
    </source>
</evidence>
<evidence type="ECO:0000259" key="2">
    <source>
        <dbReference type="Pfam" id="PF13952"/>
    </source>
</evidence>
<organism evidence="3 4">
    <name type="scientific">Stylosanthes scabra</name>
    <dbReference type="NCBI Taxonomy" id="79078"/>
    <lineage>
        <taxon>Eukaryota</taxon>
        <taxon>Viridiplantae</taxon>
        <taxon>Streptophyta</taxon>
        <taxon>Embryophyta</taxon>
        <taxon>Tracheophyta</taxon>
        <taxon>Spermatophyta</taxon>
        <taxon>Magnoliopsida</taxon>
        <taxon>eudicotyledons</taxon>
        <taxon>Gunneridae</taxon>
        <taxon>Pentapetalae</taxon>
        <taxon>rosids</taxon>
        <taxon>fabids</taxon>
        <taxon>Fabales</taxon>
        <taxon>Fabaceae</taxon>
        <taxon>Papilionoideae</taxon>
        <taxon>50 kb inversion clade</taxon>
        <taxon>dalbergioids sensu lato</taxon>
        <taxon>Dalbergieae</taxon>
        <taxon>Pterocarpus clade</taxon>
        <taxon>Stylosanthes</taxon>
    </lineage>
</organism>
<evidence type="ECO:0000313" key="3">
    <source>
        <dbReference type="EMBL" id="MED6160491.1"/>
    </source>
</evidence>
<protein>
    <recommendedName>
        <fullName evidence="2">DUF4216 domain-containing protein</fullName>
    </recommendedName>
</protein>
<dbReference type="InterPro" id="IPR025312">
    <property type="entry name" value="DUF4216"/>
</dbReference>
<comment type="caution">
    <text evidence="3">The sequence shown here is derived from an EMBL/GenBank/DDBJ whole genome shotgun (WGS) entry which is preliminary data.</text>
</comment>
<reference evidence="3 4" key="1">
    <citation type="journal article" date="2023" name="Plants (Basel)">
        <title>Bridging the Gap: Combining Genomics and Transcriptomics Approaches to Understand Stylosanthes scabra, an Orphan Legume from the Brazilian Caatinga.</title>
        <authorList>
            <person name="Ferreira-Neto J.R.C."/>
            <person name="da Silva M.D."/>
            <person name="Binneck E."/>
            <person name="de Melo N.F."/>
            <person name="da Silva R.H."/>
            <person name="de Melo A.L.T.M."/>
            <person name="Pandolfi V."/>
            <person name="Bustamante F.O."/>
            <person name="Brasileiro-Vidal A.C."/>
            <person name="Benko-Iseppon A.M."/>
        </authorList>
    </citation>
    <scope>NUCLEOTIDE SEQUENCE [LARGE SCALE GENOMIC DNA]</scope>
    <source>
        <tissue evidence="3">Leaves</tissue>
    </source>
</reference>
<evidence type="ECO:0000256" key="1">
    <source>
        <dbReference type="SAM" id="MobiDB-lite"/>
    </source>
</evidence>
<feature type="compositionally biased region" description="Acidic residues" evidence="1">
    <location>
        <begin position="140"/>
        <end position="151"/>
    </location>
</feature>